<reference evidence="3 4" key="1">
    <citation type="submission" date="2018-06" db="EMBL/GenBank/DDBJ databases">
        <title>Phytoactinopolyspora halophila sp. nov., a novel halophilic actinomycete isolated from a saline soil in China.</title>
        <authorList>
            <person name="Tang S.-K."/>
        </authorList>
    </citation>
    <scope>NUCLEOTIDE SEQUENCE [LARGE SCALE GENOMIC DNA]</scope>
    <source>
        <strain evidence="3 4">YIM 96934</strain>
    </source>
</reference>
<accession>A0A329QVE1</accession>
<dbReference type="SMART" id="SM00421">
    <property type="entry name" value="HTH_LUXR"/>
    <property type="match status" value="1"/>
</dbReference>
<sequence>MAQSLRVGISLPPNHSDRAERYLGSQPLLPTWDLSVRKFTTDGRHADVDLIITSPRMLDPAGRGTVSVHAPVVLVVERASRDELSALIGTRIVRGLVLADDPPETLALGITAAASYGVWVAQAIWEHLEHGHMPELDAALKHLTAAELETFRLLARGMTNREIAEARHVQPSTVKYHVDNIRLKTGAANRRELLCHAYRFMTSDAS</sequence>
<dbReference type="CDD" id="cd06170">
    <property type="entry name" value="LuxR_C_like"/>
    <property type="match status" value="1"/>
</dbReference>
<evidence type="ECO:0000259" key="2">
    <source>
        <dbReference type="PROSITE" id="PS50043"/>
    </source>
</evidence>
<feature type="domain" description="HTH luxR-type" evidence="2">
    <location>
        <begin position="136"/>
        <end position="201"/>
    </location>
</feature>
<dbReference type="Gene3D" id="3.40.50.2300">
    <property type="match status" value="1"/>
</dbReference>
<dbReference type="PROSITE" id="PS50043">
    <property type="entry name" value="HTH_LUXR_2"/>
    <property type="match status" value="1"/>
</dbReference>
<dbReference type="InterPro" id="IPR000792">
    <property type="entry name" value="Tscrpt_reg_LuxR_C"/>
</dbReference>
<protein>
    <recommendedName>
        <fullName evidence="2">HTH luxR-type domain-containing protein</fullName>
    </recommendedName>
</protein>
<evidence type="ECO:0000256" key="1">
    <source>
        <dbReference type="ARBA" id="ARBA00023125"/>
    </source>
</evidence>
<dbReference type="PANTHER" id="PTHR43214">
    <property type="entry name" value="TWO-COMPONENT RESPONSE REGULATOR"/>
    <property type="match status" value="1"/>
</dbReference>
<dbReference type="PANTHER" id="PTHR43214:SF43">
    <property type="entry name" value="TWO-COMPONENT RESPONSE REGULATOR"/>
    <property type="match status" value="1"/>
</dbReference>
<dbReference type="PRINTS" id="PR00038">
    <property type="entry name" value="HTHLUXR"/>
</dbReference>
<gene>
    <name evidence="3" type="ORF">DPM12_08190</name>
</gene>
<dbReference type="GO" id="GO:0006355">
    <property type="term" value="P:regulation of DNA-templated transcription"/>
    <property type="evidence" value="ECO:0007669"/>
    <property type="project" value="InterPro"/>
</dbReference>
<dbReference type="EMBL" id="QMIG01000005">
    <property type="protein sequence ID" value="RAW15619.1"/>
    <property type="molecule type" value="Genomic_DNA"/>
</dbReference>
<proteinExistence type="predicted"/>
<organism evidence="3 4">
    <name type="scientific">Phytoactinopolyspora halophila</name>
    <dbReference type="NCBI Taxonomy" id="1981511"/>
    <lineage>
        <taxon>Bacteria</taxon>
        <taxon>Bacillati</taxon>
        <taxon>Actinomycetota</taxon>
        <taxon>Actinomycetes</taxon>
        <taxon>Jiangellales</taxon>
        <taxon>Jiangellaceae</taxon>
        <taxon>Phytoactinopolyspora</taxon>
    </lineage>
</organism>
<evidence type="ECO:0000313" key="3">
    <source>
        <dbReference type="EMBL" id="RAW15619.1"/>
    </source>
</evidence>
<evidence type="ECO:0000313" key="4">
    <source>
        <dbReference type="Proteomes" id="UP000250462"/>
    </source>
</evidence>
<dbReference type="InterPro" id="IPR016032">
    <property type="entry name" value="Sig_transdc_resp-reg_C-effctor"/>
</dbReference>
<dbReference type="GO" id="GO:0003677">
    <property type="term" value="F:DNA binding"/>
    <property type="evidence" value="ECO:0007669"/>
    <property type="project" value="UniProtKB-KW"/>
</dbReference>
<keyword evidence="4" id="KW-1185">Reference proteome</keyword>
<dbReference type="Pfam" id="PF00196">
    <property type="entry name" value="GerE"/>
    <property type="match status" value="1"/>
</dbReference>
<dbReference type="SUPFAM" id="SSF46894">
    <property type="entry name" value="C-terminal effector domain of the bipartite response regulators"/>
    <property type="match status" value="1"/>
</dbReference>
<name>A0A329QVE1_9ACTN</name>
<keyword evidence="1" id="KW-0238">DNA-binding</keyword>
<comment type="caution">
    <text evidence="3">The sequence shown here is derived from an EMBL/GenBank/DDBJ whole genome shotgun (WGS) entry which is preliminary data.</text>
</comment>
<dbReference type="AlphaFoldDB" id="A0A329QVE1"/>
<dbReference type="Proteomes" id="UP000250462">
    <property type="component" value="Unassembled WGS sequence"/>
</dbReference>
<dbReference type="InterPro" id="IPR039420">
    <property type="entry name" value="WalR-like"/>
</dbReference>